<reference evidence="2 3" key="1">
    <citation type="journal article" date="2020" name="Nat. Commun.">
        <title>Genome of Tripterygium wilfordii and identification of cytochrome P450 involved in triptolide biosynthesis.</title>
        <authorList>
            <person name="Tu L."/>
            <person name="Su P."/>
            <person name="Zhang Z."/>
            <person name="Gao L."/>
            <person name="Wang J."/>
            <person name="Hu T."/>
            <person name="Zhou J."/>
            <person name="Zhang Y."/>
            <person name="Zhao Y."/>
            <person name="Liu Y."/>
            <person name="Song Y."/>
            <person name="Tong Y."/>
            <person name="Lu Y."/>
            <person name="Yang J."/>
            <person name="Xu C."/>
            <person name="Jia M."/>
            <person name="Peters R.J."/>
            <person name="Huang L."/>
            <person name="Gao W."/>
        </authorList>
    </citation>
    <scope>NUCLEOTIDE SEQUENCE [LARGE SCALE GENOMIC DNA]</scope>
    <source>
        <strain evidence="3">cv. XIE 37</strain>
        <tissue evidence="2">Leaf</tissue>
    </source>
</reference>
<organism evidence="2 3">
    <name type="scientific">Tripterygium wilfordii</name>
    <name type="common">Thunder God vine</name>
    <dbReference type="NCBI Taxonomy" id="458696"/>
    <lineage>
        <taxon>Eukaryota</taxon>
        <taxon>Viridiplantae</taxon>
        <taxon>Streptophyta</taxon>
        <taxon>Embryophyta</taxon>
        <taxon>Tracheophyta</taxon>
        <taxon>Spermatophyta</taxon>
        <taxon>Magnoliopsida</taxon>
        <taxon>eudicotyledons</taxon>
        <taxon>Gunneridae</taxon>
        <taxon>Pentapetalae</taxon>
        <taxon>rosids</taxon>
        <taxon>fabids</taxon>
        <taxon>Celastrales</taxon>
        <taxon>Celastraceae</taxon>
        <taxon>Tripterygium</taxon>
    </lineage>
</organism>
<evidence type="ECO:0000313" key="3">
    <source>
        <dbReference type="Proteomes" id="UP000593562"/>
    </source>
</evidence>
<keyword evidence="3" id="KW-1185">Reference proteome</keyword>
<protein>
    <submittedName>
        <fullName evidence="2">Uncharacterized protein</fullName>
    </submittedName>
</protein>
<name>A0A7J7CH60_TRIWF</name>
<feature type="region of interest" description="Disordered" evidence="1">
    <location>
        <begin position="1"/>
        <end position="21"/>
    </location>
</feature>
<evidence type="ECO:0000313" key="2">
    <source>
        <dbReference type="EMBL" id="KAF5733369.1"/>
    </source>
</evidence>
<dbReference type="InParanoid" id="A0A7J7CH60"/>
<dbReference type="Proteomes" id="UP000593562">
    <property type="component" value="Unassembled WGS sequence"/>
</dbReference>
<dbReference type="EMBL" id="JAAARO010000017">
    <property type="protein sequence ID" value="KAF5733369.1"/>
    <property type="molecule type" value="Genomic_DNA"/>
</dbReference>
<proteinExistence type="predicted"/>
<gene>
    <name evidence="2" type="ORF">HS088_TW17G00912</name>
</gene>
<feature type="compositionally biased region" description="Polar residues" evidence="1">
    <location>
        <begin position="9"/>
        <end position="21"/>
    </location>
</feature>
<sequence length="82" mass="8144">MASLGGFSLKSQMGSSSSTVDGVNGGVTLIDLDKQTTLSGGGGNGRDAPKPLDIVSYGIILSSLRNSGKVAGMASEEDDAPV</sequence>
<dbReference type="AlphaFoldDB" id="A0A7J7CH60"/>
<accession>A0A7J7CH60</accession>
<dbReference type="Gene3D" id="3.30.540.10">
    <property type="entry name" value="Fructose-1,6-Bisphosphatase, subunit A, domain 1"/>
    <property type="match status" value="1"/>
</dbReference>
<evidence type="ECO:0000256" key="1">
    <source>
        <dbReference type="SAM" id="MobiDB-lite"/>
    </source>
</evidence>
<comment type="caution">
    <text evidence="2">The sequence shown here is derived from an EMBL/GenBank/DDBJ whole genome shotgun (WGS) entry which is preliminary data.</text>
</comment>